<reference evidence="2" key="1">
    <citation type="submission" date="2019-05" db="EMBL/GenBank/DDBJ databases">
        <title>Annotation for the trematode Fasciolopsis buski.</title>
        <authorList>
            <person name="Choi Y.-J."/>
        </authorList>
    </citation>
    <scope>NUCLEOTIDE SEQUENCE</scope>
    <source>
        <strain evidence="2">HT</strain>
        <tissue evidence="2">Whole worm</tissue>
    </source>
</reference>
<dbReference type="EMBL" id="LUCM01001270">
    <property type="protein sequence ID" value="KAA0199182.1"/>
    <property type="molecule type" value="Genomic_DNA"/>
</dbReference>
<feature type="signal peptide" evidence="1">
    <location>
        <begin position="1"/>
        <end position="26"/>
    </location>
</feature>
<dbReference type="AlphaFoldDB" id="A0A8E0S6B8"/>
<evidence type="ECO:0000313" key="3">
    <source>
        <dbReference type="Proteomes" id="UP000728185"/>
    </source>
</evidence>
<gene>
    <name evidence="2" type="ORF">FBUS_08627</name>
</gene>
<dbReference type="OrthoDB" id="6222109at2759"/>
<evidence type="ECO:0000256" key="1">
    <source>
        <dbReference type="SAM" id="SignalP"/>
    </source>
</evidence>
<accession>A0A8E0S6B8</accession>
<comment type="caution">
    <text evidence="2">The sequence shown here is derived from an EMBL/GenBank/DDBJ whole genome shotgun (WGS) entry which is preliminary data.</text>
</comment>
<proteinExistence type="predicted"/>
<feature type="chain" id="PRO_5034807826" evidence="1">
    <location>
        <begin position="27"/>
        <end position="122"/>
    </location>
</feature>
<name>A0A8E0S6B8_9TREM</name>
<evidence type="ECO:0000313" key="2">
    <source>
        <dbReference type="EMBL" id="KAA0199182.1"/>
    </source>
</evidence>
<keyword evidence="3" id="KW-1185">Reference proteome</keyword>
<organism evidence="2 3">
    <name type="scientific">Fasciolopsis buskii</name>
    <dbReference type="NCBI Taxonomy" id="27845"/>
    <lineage>
        <taxon>Eukaryota</taxon>
        <taxon>Metazoa</taxon>
        <taxon>Spiralia</taxon>
        <taxon>Lophotrochozoa</taxon>
        <taxon>Platyhelminthes</taxon>
        <taxon>Trematoda</taxon>
        <taxon>Digenea</taxon>
        <taxon>Plagiorchiida</taxon>
        <taxon>Echinostomata</taxon>
        <taxon>Echinostomatoidea</taxon>
        <taxon>Fasciolidae</taxon>
        <taxon>Fasciolopsis</taxon>
    </lineage>
</organism>
<sequence length="122" mass="13981">MPKLVSGVRVISFAVLLLSFWSPSESYIYGPGSLMIENLKFTKPCPEEGHNYHEETGNFLCVIRTAPECFTACQDYGCSEWFFLNIVSAHNTTKWSSVRCRCIPRLGLCMYNPVPPEFRDFR</sequence>
<keyword evidence="1" id="KW-0732">Signal</keyword>
<dbReference type="Proteomes" id="UP000728185">
    <property type="component" value="Unassembled WGS sequence"/>
</dbReference>
<protein>
    <submittedName>
        <fullName evidence="2">Uncharacterized protein</fullName>
    </submittedName>
</protein>